<evidence type="ECO:0000256" key="1">
    <source>
        <dbReference type="SAM" id="MobiDB-lite"/>
    </source>
</evidence>
<reference evidence="2 3" key="1">
    <citation type="journal article" date="2022" name="Allergy">
        <title>Genome assembly and annotation of Periplaneta americana reveal a comprehensive cockroach allergen profile.</title>
        <authorList>
            <person name="Wang L."/>
            <person name="Xiong Q."/>
            <person name="Saelim N."/>
            <person name="Wang L."/>
            <person name="Nong W."/>
            <person name="Wan A.T."/>
            <person name="Shi M."/>
            <person name="Liu X."/>
            <person name="Cao Q."/>
            <person name="Hui J.H.L."/>
            <person name="Sookrung N."/>
            <person name="Leung T.F."/>
            <person name="Tungtrongchitr A."/>
            <person name="Tsui S.K.W."/>
        </authorList>
    </citation>
    <scope>NUCLEOTIDE SEQUENCE [LARGE SCALE GENOMIC DNA]</scope>
    <source>
        <strain evidence="2">PWHHKU_190912</strain>
    </source>
</reference>
<comment type="caution">
    <text evidence="2">The sequence shown here is derived from an EMBL/GenBank/DDBJ whole genome shotgun (WGS) entry which is preliminary data.</text>
</comment>
<protein>
    <submittedName>
        <fullName evidence="2">Uncharacterized protein</fullName>
    </submittedName>
</protein>
<evidence type="ECO:0000313" key="3">
    <source>
        <dbReference type="Proteomes" id="UP001148838"/>
    </source>
</evidence>
<feature type="region of interest" description="Disordered" evidence="1">
    <location>
        <begin position="36"/>
        <end position="56"/>
    </location>
</feature>
<dbReference type="EMBL" id="JAJSOF020000037">
    <property type="protein sequence ID" value="KAJ4428494.1"/>
    <property type="molecule type" value="Genomic_DNA"/>
</dbReference>
<proteinExistence type="predicted"/>
<organism evidence="2 3">
    <name type="scientific">Periplaneta americana</name>
    <name type="common">American cockroach</name>
    <name type="synonym">Blatta americana</name>
    <dbReference type="NCBI Taxonomy" id="6978"/>
    <lineage>
        <taxon>Eukaryota</taxon>
        <taxon>Metazoa</taxon>
        <taxon>Ecdysozoa</taxon>
        <taxon>Arthropoda</taxon>
        <taxon>Hexapoda</taxon>
        <taxon>Insecta</taxon>
        <taxon>Pterygota</taxon>
        <taxon>Neoptera</taxon>
        <taxon>Polyneoptera</taxon>
        <taxon>Dictyoptera</taxon>
        <taxon>Blattodea</taxon>
        <taxon>Blattoidea</taxon>
        <taxon>Blattidae</taxon>
        <taxon>Blattinae</taxon>
        <taxon>Periplaneta</taxon>
    </lineage>
</organism>
<accession>A0ABQ8S3N6</accession>
<feature type="compositionally biased region" description="Polar residues" evidence="1">
    <location>
        <begin position="44"/>
        <end position="56"/>
    </location>
</feature>
<dbReference type="Proteomes" id="UP001148838">
    <property type="component" value="Unassembled WGS sequence"/>
</dbReference>
<evidence type="ECO:0000313" key="2">
    <source>
        <dbReference type="EMBL" id="KAJ4428494.1"/>
    </source>
</evidence>
<sequence length="241" mass="26643">MAGLCEGGNGPPDSLKAKWDLWQHLKEGLNILLKGKSGKHQAKDGTSNSTAHHNSSCSDERCAYRFVLLDWFEELINTSNKQANSSETITNTMTLVSRWRPLLQIEASNKSTNGSGAVKQEVHNKTRYRSRFLLVPLVPLLKDWARIKEEGVTCEFADDDSCADSESSAPAFSECKAQATFSSFSCLKQTLAKAAITTRKQETNTGDRLQSLIAISSDRDYRKCGDTLGHAWSRLVTAELP</sequence>
<gene>
    <name evidence="2" type="ORF">ANN_24531</name>
</gene>
<keyword evidence="3" id="KW-1185">Reference proteome</keyword>
<name>A0ABQ8S3N6_PERAM</name>